<organism evidence="2 3">
    <name type="scientific">Corallincola spongiicola</name>
    <dbReference type="NCBI Taxonomy" id="2520508"/>
    <lineage>
        <taxon>Bacteria</taxon>
        <taxon>Pseudomonadati</taxon>
        <taxon>Pseudomonadota</taxon>
        <taxon>Gammaproteobacteria</taxon>
        <taxon>Alteromonadales</taxon>
        <taxon>Psychromonadaceae</taxon>
        <taxon>Corallincola</taxon>
    </lineage>
</organism>
<feature type="domain" description="DM13" evidence="1">
    <location>
        <begin position="50"/>
        <end position="155"/>
    </location>
</feature>
<reference evidence="3" key="1">
    <citation type="submission" date="2019-02" db="EMBL/GenBank/DDBJ databases">
        <title>Draft genome sequence of Muricauda sp. 176CP4-71.</title>
        <authorList>
            <person name="Park J.-S."/>
        </authorList>
    </citation>
    <scope>NUCLEOTIDE SEQUENCE [LARGE SCALE GENOMIC DNA]</scope>
    <source>
        <strain evidence="3">176GS2-150</strain>
    </source>
</reference>
<evidence type="ECO:0000259" key="1">
    <source>
        <dbReference type="PROSITE" id="PS51549"/>
    </source>
</evidence>
<name>A0ABY1WMK7_9GAMM</name>
<gene>
    <name evidence="2" type="ORF">EXY25_13895</name>
</gene>
<dbReference type="PROSITE" id="PS51549">
    <property type="entry name" value="DM13"/>
    <property type="match status" value="1"/>
</dbReference>
<evidence type="ECO:0000313" key="2">
    <source>
        <dbReference type="EMBL" id="TAA43642.1"/>
    </source>
</evidence>
<sequence length="156" mass="17583">MKSILLILSHCTLLVCGVVLGIYLLPVLTAKPGPSESLLQQHALDADYQAEFDRERLDSDFLHWGEGKVHISGDYVSLDGELAPGPDYQLYLVSEFVETEADFLALKPMAKHLGDVESFNDFMLPVPADVDVHRYNTVVVWCETFEQFITSAQYRF</sequence>
<keyword evidence="3" id="KW-1185">Reference proteome</keyword>
<dbReference type="EMBL" id="SHLY01000005">
    <property type="protein sequence ID" value="TAA43642.1"/>
    <property type="molecule type" value="Genomic_DNA"/>
</dbReference>
<dbReference type="Pfam" id="PF10517">
    <property type="entry name" value="DM13"/>
    <property type="match status" value="1"/>
</dbReference>
<dbReference type="RefSeq" id="WP_130567223.1">
    <property type="nucleotide sequence ID" value="NZ_SHLY01000005.1"/>
</dbReference>
<protein>
    <recommendedName>
        <fullName evidence="1">DM13 domain-containing protein</fullName>
    </recommendedName>
</protein>
<evidence type="ECO:0000313" key="3">
    <source>
        <dbReference type="Proteomes" id="UP000292544"/>
    </source>
</evidence>
<proteinExistence type="predicted"/>
<dbReference type="InterPro" id="IPR019545">
    <property type="entry name" value="DM13_domain"/>
</dbReference>
<dbReference type="Proteomes" id="UP000292544">
    <property type="component" value="Unassembled WGS sequence"/>
</dbReference>
<comment type="caution">
    <text evidence="2">The sequence shown here is derived from an EMBL/GenBank/DDBJ whole genome shotgun (WGS) entry which is preliminary data.</text>
</comment>
<accession>A0ABY1WMK7</accession>